<evidence type="ECO:0000313" key="5">
    <source>
        <dbReference type="EMBL" id="KAB5561597.1"/>
    </source>
</evidence>
<dbReference type="InterPro" id="IPR001881">
    <property type="entry name" value="EGF-like_Ca-bd_dom"/>
</dbReference>
<dbReference type="SMART" id="SM00181">
    <property type="entry name" value="EGF"/>
    <property type="match status" value="2"/>
</dbReference>
<evidence type="ECO:0000256" key="1">
    <source>
        <dbReference type="ARBA" id="ARBA00023157"/>
    </source>
</evidence>
<dbReference type="SUPFAM" id="SSF57196">
    <property type="entry name" value="EGF/Laminin"/>
    <property type="match status" value="1"/>
</dbReference>
<organism evidence="5 6">
    <name type="scientific">Salix brachista</name>
    <dbReference type="NCBI Taxonomy" id="2182728"/>
    <lineage>
        <taxon>Eukaryota</taxon>
        <taxon>Viridiplantae</taxon>
        <taxon>Streptophyta</taxon>
        <taxon>Embryophyta</taxon>
        <taxon>Tracheophyta</taxon>
        <taxon>Spermatophyta</taxon>
        <taxon>Magnoliopsida</taxon>
        <taxon>eudicotyledons</taxon>
        <taxon>Gunneridae</taxon>
        <taxon>Pentapetalae</taxon>
        <taxon>rosids</taxon>
        <taxon>fabids</taxon>
        <taxon>Malpighiales</taxon>
        <taxon>Salicaceae</taxon>
        <taxon>Saliceae</taxon>
        <taxon>Salix</taxon>
    </lineage>
</organism>
<dbReference type="PANTHER" id="PTHR33491">
    <property type="entry name" value="OSJNBA0016N04.9 PROTEIN"/>
    <property type="match status" value="1"/>
</dbReference>
<evidence type="ECO:0000259" key="4">
    <source>
        <dbReference type="SMART" id="SM00181"/>
    </source>
</evidence>
<dbReference type="AlphaFoldDB" id="A0A5N5N2K3"/>
<dbReference type="Gene3D" id="2.10.25.10">
    <property type="entry name" value="Laminin"/>
    <property type="match status" value="2"/>
</dbReference>
<feature type="region of interest" description="Disordered" evidence="2">
    <location>
        <begin position="249"/>
        <end position="269"/>
    </location>
</feature>
<evidence type="ECO:0008006" key="7">
    <source>
        <dbReference type="Google" id="ProtNLM"/>
    </source>
</evidence>
<feature type="domain" description="EGF-like calcium-binding" evidence="3">
    <location>
        <begin position="134"/>
        <end position="186"/>
    </location>
</feature>
<keyword evidence="1" id="KW-1015">Disulfide bond</keyword>
<feature type="domain" description="EGF-like" evidence="4">
    <location>
        <begin position="137"/>
        <end position="171"/>
    </location>
</feature>
<reference evidence="6" key="1">
    <citation type="journal article" date="2019" name="Gigascience">
        <title>De novo genome assembly of the endangered Acer yangbiense, a plant species with extremely small populations endemic to Yunnan Province, China.</title>
        <authorList>
            <person name="Yang J."/>
            <person name="Wariss H.M."/>
            <person name="Tao L."/>
            <person name="Zhang R."/>
            <person name="Yun Q."/>
            <person name="Hollingsworth P."/>
            <person name="Dao Z."/>
            <person name="Luo G."/>
            <person name="Guo H."/>
            <person name="Ma Y."/>
            <person name="Sun W."/>
        </authorList>
    </citation>
    <scope>NUCLEOTIDE SEQUENCE [LARGE SCALE GENOMIC DNA]</scope>
    <source>
        <strain evidence="6">cv. br00</strain>
    </source>
</reference>
<comment type="caution">
    <text evidence="5">The sequence shown here is derived from an EMBL/GenBank/DDBJ whole genome shotgun (WGS) entry which is preliminary data.</text>
</comment>
<gene>
    <name evidence="5" type="ORF">DKX38_006554</name>
</gene>
<feature type="compositionally biased region" description="Polar residues" evidence="2">
    <location>
        <begin position="249"/>
        <end position="258"/>
    </location>
</feature>
<evidence type="ECO:0000256" key="2">
    <source>
        <dbReference type="SAM" id="MobiDB-lite"/>
    </source>
</evidence>
<proteinExistence type="predicted"/>
<dbReference type="EMBL" id="VDCV01000004">
    <property type="protein sequence ID" value="KAB5561597.1"/>
    <property type="molecule type" value="Genomic_DNA"/>
</dbReference>
<dbReference type="CDD" id="cd00054">
    <property type="entry name" value="EGF_CA"/>
    <property type="match status" value="1"/>
</dbReference>
<sequence>MSDENPCSGSGCCQTSIPKGLNSLNYSLSTYYNYTRVSDFNLCGFAFLADNRSLKISDWQLSRTAIYGKDAYATDVVIEWVVEKKTCEQAKADPSAYACGTNAYCTYPEINQGYRCSCNEGFEGNPYLKDGCQDKDECKVEGKKPCQEGTCENTIGNYKCWCPIGNFATFLVLLAAIGVEETTTFELLPRADEGEMDEIEVVSELAKACLNSMGENRPTIKQVSDELAKLHEHTQKSWTQQNSNETDYLLGETSQSPSKEADQPMTPSQTVISFQIENYTDSI</sequence>
<protein>
    <recommendedName>
        <fullName evidence="7">EGF-like domain-containing protein</fullName>
    </recommendedName>
</protein>
<dbReference type="InterPro" id="IPR018097">
    <property type="entry name" value="EGF_Ca-bd_CS"/>
</dbReference>
<dbReference type="PROSITE" id="PS01187">
    <property type="entry name" value="EGF_CA"/>
    <property type="match status" value="1"/>
</dbReference>
<dbReference type="GO" id="GO:0005509">
    <property type="term" value="F:calcium ion binding"/>
    <property type="evidence" value="ECO:0007669"/>
    <property type="project" value="InterPro"/>
</dbReference>
<dbReference type="Proteomes" id="UP000326939">
    <property type="component" value="Chromosome 4"/>
</dbReference>
<keyword evidence="6" id="KW-1185">Reference proteome</keyword>
<feature type="domain" description="EGF-like" evidence="4">
    <location>
        <begin position="86"/>
        <end position="133"/>
    </location>
</feature>
<evidence type="ECO:0000313" key="6">
    <source>
        <dbReference type="Proteomes" id="UP000326939"/>
    </source>
</evidence>
<dbReference type="SMART" id="SM00179">
    <property type="entry name" value="EGF_CA"/>
    <property type="match status" value="1"/>
</dbReference>
<name>A0A5N5N2K3_9ROSI</name>
<dbReference type="InterPro" id="IPR000742">
    <property type="entry name" value="EGF"/>
</dbReference>
<evidence type="ECO:0000259" key="3">
    <source>
        <dbReference type="SMART" id="SM00179"/>
    </source>
</evidence>
<accession>A0A5N5N2K3</accession>